<name>A0ABS8BPM6_9RHOB</name>
<dbReference type="PANTHER" id="PTHR43132">
    <property type="entry name" value="ARSENICAL RESISTANCE OPERON REPRESSOR ARSR-RELATED"/>
    <property type="match status" value="1"/>
</dbReference>
<dbReference type="Pfam" id="PF01022">
    <property type="entry name" value="HTH_5"/>
    <property type="match status" value="1"/>
</dbReference>
<dbReference type="InterPro" id="IPR036390">
    <property type="entry name" value="WH_DNA-bd_sf"/>
</dbReference>
<dbReference type="SMART" id="SM00418">
    <property type="entry name" value="HTH_ARSR"/>
    <property type="match status" value="1"/>
</dbReference>
<dbReference type="InterPro" id="IPR011991">
    <property type="entry name" value="ArsR-like_HTH"/>
</dbReference>
<evidence type="ECO:0000256" key="2">
    <source>
        <dbReference type="ARBA" id="ARBA00023125"/>
    </source>
</evidence>
<feature type="domain" description="HTH arsR-type" evidence="4">
    <location>
        <begin position="1"/>
        <end position="92"/>
    </location>
</feature>
<protein>
    <submittedName>
        <fullName evidence="5">Metalloregulator ArsR/SmtB family transcription factor</fullName>
    </submittedName>
</protein>
<keyword evidence="3" id="KW-0804">Transcription</keyword>
<dbReference type="PANTHER" id="PTHR43132:SF2">
    <property type="entry name" value="ARSENICAL RESISTANCE OPERON REPRESSOR ARSR-RELATED"/>
    <property type="match status" value="1"/>
</dbReference>
<dbReference type="InterPro" id="IPR051011">
    <property type="entry name" value="Metal_resp_trans_reg"/>
</dbReference>
<evidence type="ECO:0000256" key="1">
    <source>
        <dbReference type="ARBA" id="ARBA00023015"/>
    </source>
</evidence>
<accession>A0ABS8BPM6</accession>
<dbReference type="RefSeq" id="WP_056031213.1">
    <property type="nucleotide sequence ID" value="NZ_JAJATZ010000001.1"/>
</dbReference>
<sequence>MDENALAAAATVLHEMGGTVRLSVLCALRGGPRTVSQLQGAVDVPQALVSNHLRRLRAAGLVRSDRSPDDARIIFYSIADDRIHRVLDALSL</sequence>
<evidence type="ECO:0000313" key="5">
    <source>
        <dbReference type="EMBL" id="MCB5197685.1"/>
    </source>
</evidence>
<gene>
    <name evidence="5" type="ORF">LGQ03_00375</name>
</gene>
<evidence type="ECO:0000259" key="4">
    <source>
        <dbReference type="PROSITE" id="PS50987"/>
    </source>
</evidence>
<keyword evidence="1" id="KW-0805">Transcription regulation</keyword>
<keyword evidence="6" id="KW-1185">Reference proteome</keyword>
<dbReference type="PROSITE" id="PS50987">
    <property type="entry name" value="HTH_ARSR_2"/>
    <property type="match status" value="1"/>
</dbReference>
<dbReference type="NCBIfam" id="NF033788">
    <property type="entry name" value="HTH_metalloreg"/>
    <property type="match status" value="1"/>
</dbReference>
<proteinExistence type="predicted"/>
<dbReference type="InterPro" id="IPR001845">
    <property type="entry name" value="HTH_ArsR_DNA-bd_dom"/>
</dbReference>
<evidence type="ECO:0000256" key="3">
    <source>
        <dbReference type="ARBA" id="ARBA00023163"/>
    </source>
</evidence>
<dbReference type="InterPro" id="IPR036388">
    <property type="entry name" value="WH-like_DNA-bd_sf"/>
</dbReference>
<reference evidence="5" key="1">
    <citation type="submission" date="2021-10" db="EMBL/GenBank/DDBJ databases">
        <title>Loktanella gaetbuli sp. nov., isolated from a tidal flat.</title>
        <authorList>
            <person name="Park S."/>
            <person name="Yoon J.-H."/>
        </authorList>
    </citation>
    <scope>NUCLEOTIDE SEQUENCE</scope>
    <source>
        <strain evidence="5">TSTF-M6</strain>
    </source>
</reference>
<dbReference type="Proteomes" id="UP001138961">
    <property type="component" value="Unassembled WGS sequence"/>
</dbReference>
<dbReference type="SUPFAM" id="SSF46785">
    <property type="entry name" value="Winged helix' DNA-binding domain"/>
    <property type="match status" value="1"/>
</dbReference>
<evidence type="ECO:0000313" key="6">
    <source>
        <dbReference type="Proteomes" id="UP001138961"/>
    </source>
</evidence>
<dbReference type="EMBL" id="JAJATZ010000001">
    <property type="protein sequence ID" value="MCB5197685.1"/>
    <property type="molecule type" value="Genomic_DNA"/>
</dbReference>
<dbReference type="CDD" id="cd00090">
    <property type="entry name" value="HTH_ARSR"/>
    <property type="match status" value="1"/>
</dbReference>
<dbReference type="Gene3D" id="1.10.10.10">
    <property type="entry name" value="Winged helix-like DNA-binding domain superfamily/Winged helix DNA-binding domain"/>
    <property type="match status" value="1"/>
</dbReference>
<organism evidence="5 6">
    <name type="scientific">Loktanella gaetbuli</name>
    <dbReference type="NCBI Taxonomy" id="2881335"/>
    <lineage>
        <taxon>Bacteria</taxon>
        <taxon>Pseudomonadati</taxon>
        <taxon>Pseudomonadota</taxon>
        <taxon>Alphaproteobacteria</taxon>
        <taxon>Rhodobacterales</taxon>
        <taxon>Roseobacteraceae</taxon>
        <taxon>Loktanella</taxon>
    </lineage>
</organism>
<comment type="caution">
    <text evidence="5">The sequence shown here is derived from an EMBL/GenBank/DDBJ whole genome shotgun (WGS) entry which is preliminary data.</text>
</comment>
<keyword evidence="2" id="KW-0238">DNA-binding</keyword>